<evidence type="ECO:0000313" key="2">
    <source>
        <dbReference type="Proteomes" id="UP000596932"/>
    </source>
</evidence>
<protein>
    <submittedName>
        <fullName evidence="1">Uncharacterized protein</fullName>
    </submittedName>
</protein>
<evidence type="ECO:0000313" key="1">
    <source>
        <dbReference type="EMBL" id="MBG0836723.1"/>
    </source>
</evidence>
<dbReference type="Proteomes" id="UP000596932">
    <property type="component" value="Unassembled WGS sequence"/>
</dbReference>
<keyword evidence="2" id="KW-1185">Reference proteome</keyword>
<dbReference type="RefSeq" id="WP_196475902.1">
    <property type="nucleotide sequence ID" value="NZ_JACFYX020000015.1"/>
</dbReference>
<organism evidence="1 2">
    <name type="scientific">Pseudomonas chaetocerotis</name>
    <dbReference type="NCBI Taxonomy" id="2758695"/>
    <lineage>
        <taxon>Bacteria</taxon>
        <taxon>Pseudomonadati</taxon>
        <taxon>Pseudomonadota</taxon>
        <taxon>Gammaproteobacteria</taxon>
        <taxon>Pseudomonadales</taxon>
        <taxon>Pseudomonadaceae</taxon>
        <taxon>Pseudomonas</taxon>
    </lineage>
</organism>
<reference evidence="1" key="1">
    <citation type="submission" date="2020-07" db="EMBL/GenBank/DDBJ databases">
        <title>Pseudomonas chaetoceroseae sp. nov., a new member of the Pseudomonas oleovorans group isolated from a culture of Chaetoceros calcitrans.</title>
        <authorList>
            <person name="Girard L."/>
            <person name="Lood C."/>
            <person name="De Mot R."/>
            <person name="Baudart J."/>
        </authorList>
    </citation>
    <scope>NUCLEOTIDE SEQUENCE</scope>
    <source>
        <strain evidence="1">536</strain>
    </source>
</reference>
<gene>
    <name evidence="1" type="ORF">H3221_16550</name>
</gene>
<accession>A0A931D643</accession>
<dbReference type="EMBL" id="JACFYX010000016">
    <property type="protein sequence ID" value="MBG0836723.1"/>
    <property type="molecule type" value="Genomic_DNA"/>
</dbReference>
<sequence>MARVYHRDQAGAPTLTYFPTNTAQAHFDAFRTVLKACLVSGYGAIPAAGWELVHDAANSLVLRNGSHSGYVCFQRDSSGLTAITVWLAATFTGVDADGKIMGDGVRSGTAANSAVPQRISVRGFVSYSASSTWSLVADSKSFCFSPSPSSSSTTGELIGNQGQSYEGNNLLYCGEDSAGDFVCIGGLNLATASVSSATSYFNSDGFTALKYPDTGLLVDAAAISVSMPGCAFGNVALFSAFPAGVVFPDVRLSAPVWVANGVVRTLRGLAFDPRMLYAFNSLASQALGGPALTTRNLNTVLSLGDGHSYLVGRAFGYNAVTMLLTDNPEFWP</sequence>
<name>A0A931D643_9PSED</name>
<dbReference type="AlphaFoldDB" id="A0A931D643"/>
<proteinExistence type="predicted"/>
<comment type="caution">
    <text evidence="1">The sequence shown here is derived from an EMBL/GenBank/DDBJ whole genome shotgun (WGS) entry which is preliminary data.</text>
</comment>